<keyword evidence="9" id="KW-1185">Reference proteome</keyword>
<dbReference type="AlphaFoldDB" id="A0A7V8NLX7"/>
<protein>
    <submittedName>
        <fullName evidence="8">GlsB/YeaQ/YmgE family stress response membrane protein</fullName>
    </submittedName>
</protein>
<evidence type="ECO:0000256" key="6">
    <source>
        <dbReference type="ARBA" id="ARBA00023136"/>
    </source>
</evidence>
<dbReference type="GO" id="GO:0005886">
    <property type="term" value="C:plasma membrane"/>
    <property type="evidence" value="ECO:0007669"/>
    <property type="project" value="UniProtKB-SubCell"/>
</dbReference>
<organism evidence="8 9">
    <name type="scientific">Candidatus Acidiferrum panamense</name>
    <dbReference type="NCBI Taxonomy" id="2741543"/>
    <lineage>
        <taxon>Bacteria</taxon>
        <taxon>Pseudomonadati</taxon>
        <taxon>Acidobacteriota</taxon>
        <taxon>Terriglobia</taxon>
        <taxon>Candidatus Acidiferrales</taxon>
        <taxon>Candidatus Acidiferrum</taxon>
    </lineage>
</organism>
<evidence type="ECO:0000256" key="4">
    <source>
        <dbReference type="ARBA" id="ARBA00022692"/>
    </source>
</evidence>
<dbReference type="EMBL" id="JACDQQ010000214">
    <property type="protein sequence ID" value="MBA0083769.1"/>
    <property type="molecule type" value="Genomic_DNA"/>
</dbReference>
<evidence type="ECO:0000256" key="3">
    <source>
        <dbReference type="ARBA" id="ARBA00022475"/>
    </source>
</evidence>
<feature type="transmembrane region" description="Helical" evidence="7">
    <location>
        <begin position="82"/>
        <end position="102"/>
    </location>
</feature>
<reference evidence="8" key="1">
    <citation type="submission" date="2020-06" db="EMBL/GenBank/DDBJ databases">
        <title>Legume-microbial interactions unlock mineral nutrients during tropical forest succession.</title>
        <authorList>
            <person name="Epihov D.Z."/>
        </authorList>
    </citation>
    <scope>NUCLEOTIDE SEQUENCE [LARGE SCALE GENOMIC DNA]</scope>
    <source>
        <strain evidence="8">Pan2503</strain>
    </source>
</reference>
<evidence type="ECO:0000313" key="9">
    <source>
        <dbReference type="Proteomes" id="UP000567293"/>
    </source>
</evidence>
<keyword evidence="5 7" id="KW-1133">Transmembrane helix</keyword>
<dbReference type="PANTHER" id="PTHR33884">
    <property type="entry name" value="UPF0410 PROTEIN YMGE"/>
    <property type="match status" value="1"/>
</dbReference>
<feature type="transmembrane region" description="Helical" evidence="7">
    <location>
        <begin position="20"/>
        <end position="42"/>
    </location>
</feature>
<dbReference type="Pfam" id="PF04226">
    <property type="entry name" value="Transgly_assoc"/>
    <property type="match status" value="1"/>
</dbReference>
<evidence type="ECO:0000256" key="2">
    <source>
        <dbReference type="ARBA" id="ARBA00011006"/>
    </source>
</evidence>
<keyword evidence="6 7" id="KW-0472">Membrane</keyword>
<sequence length="108" mass="11607">MFPASLYGFLLRSQARDWDIRAVLPHGFLYWVLLGLVAGWLAGKIARGRGFGCIADVVLGLVGSFIGGWVFVKLGIFGGGFWYSLAAATLGAVILVSIAHLFTDGHEH</sequence>
<proteinExistence type="inferred from homology"/>
<gene>
    <name evidence="8" type="ORF">HRJ53_02120</name>
</gene>
<comment type="caution">
    <text evidence="8">The sequence shown here is derived from an EMBL/GenBank/DDBJ whole genome shotgun (WGS) entry which is preliminary data.</text>
</comment>
<dbReference type="Proteomes" id="UP000567293">
    <property type="component" value="Unassembled WGS sequence"/>
</dbReference>
<feature type="transmembrane region" description="Helical" evidence="7">
    <location>
        <begin position="54"/>
        <end position="76"/>
    </location>
</feature>
<keyword evidence="4 7" id="KW-0812">Transmembrane</keyword>
<accession>A0A7V8NLX7</accession>
<comment type="subcellular location">
    <subcellularLocation>
        <location evidence="1">Cell membrane</location>
        <topology evidence="1">Multi-pass membrane protein</topology>
    </subcellularLocation>
</comment>
<name>A0A7V8NLX7_9BACT</name>
<dbReference type="PANTHER" id="PTHR33884:SF3">
    <property type="entry name" value="UPF0410 PROTEIN YMGE"/>
    <property type="match status" value="1"/>
</dbReference>
<evidence type="ECO:0000256" key="5">
    <source>
        <dbReference type="ARBA" id="ARBA00022989"/>
    </source>
</evidence>
<comment type="similarity">
    <text evidence="2">Belongs to the UPF0410 family.</text>
</comment>
<evidence type="ECO:0000256" key="7">
    <source>
        <dbReference type="SAM" id="Phobius"/>
    </source>
</evidence>
<evidence type="ECO:0000256" key="1">
    <source>
        <dbReference type="ARBA" id="ARBA00004651"/>
    </source>
</evidence>
<dbReference type="InterPro" id="IPR007341">
    <property type="entry name" value="Transgly_assoc"/>
</dbReference>
<evidence type="ECO:0000313" key="8">
    <source>
        <dbReference type="EMBL" id="MBA0083769.1"/>
    </source>
</evidence>
<keyword evidence="3" id="KW-1003">Cell membrane</keyword>